<evidence type="ECO:0000313" key="2">
    <source>
        <dbReference type="Proteomes" id="UP000316621"/>
    </source>
</evidence>
<dbReference type="Gramene" id="RZC66122">
    <property type="protein sequence ID" value="RZC66122"/>
    <property type="gene ID" value="C5167_009810"/>
</dbReference>
<keyword evidence="2" id="KW-1185">Reference proteome</keyword>
<proteinExistence type="predicted"/>
<sequence length="65" mass="7319">MLMKDCYLVSILSEMSVNMAMDIKRSEVVASVSHAFVNSGQGNNKKDPKSSCFGWTRSQRYLIDN</sequence>
<name>A0A4Y7K1B0_PAPSO</name>
<dbReference type="AlphaFoldDB" id="A0A4Y7K1B0"/>
<dbReference type="Proteomes" id="UP000316621">
    <property type="component" value="Chromosome 6"/>
</dbReference>
<evidence type="ECO:0000313" key="1">
    <source>
        <dbReference type="EMBL" id="RZC66122.1"/>
    </source>
</evidence>
<organism evidence="1 2">
    <name type="scientific">Papaver somniferum</name>
    <name type="common">Opium poppy</name>
    <dbReference type="NCBI Taxonomy" id="3469"/>
    <lineage>
        <taxon>Eukaryota</taxon>
        <taxon>Viridiplantae</taxon>
        <taxon>Streptophyta</taxon>
        <taxon>Embryophyta</taxon>
        <taxon>Tracheophyta</taxon>
        <taxon>Spermatophyta</taxon>
        <taxon>Magnoliopsida</taxon>
        <taxon>Ranunculales</taxon>
        <taxon>Papaveraceae</taxon>
        <taxon>Papaveroideae</taxon>
        <taxon>Papaver</taxon>
    </lineage>
</organism>
<reference evidence="1 2" key="1">
    <citation type="journal article" date="2018" name="Science">
        <title>The opium poppy genome and morphinan production.</title>
        <authorList>
            <person name="Guo L."/>
            <person name="Winzer T."/>
            <person name="Yang X."/>
            <person name="Li Y."/>
            <person name="Ning Z."/>
            <person name="He Z."/>
            <person name="Teodor R."/>
            <person name="Lu Y."/>
            <person name="Bowser T.A."/>
            <person name="Graham I.A."/>
            <person name="Ye K."/>
        </authorList>
    </citation>
    <scope>NUCLEOTIDE SEQUENCE [LARGE SCALE GENOMIC DNA]</scope>
    <source>
        <strain evidence="2">cv. HN1</strain>
        <tissue evidence="1">Leaves</tissue>
    </source>
</reference>
<protein>
    <submittedName>
        <fullName evidence="1">Uncharacterized protein</fullName>
    </submittedName>
</protein>
<gene>
    <name evidence="1" type="ORF">C5167_009810</name>
</gene>
<dbReference type="EMBL" id="CM010720">
    <property type="protein sequence ID" value="RZC66122.1"/>
    <property type="molecule type" value="Genomic_DNA"/>
</dbReference>
<accession>A0A4Y7K1B0</accession>